<dbReference type="EC" id="2.7.7.3" evidence="9"/>
<feature type="binding site" evidence="9">
    <location>
        <begin position="10"/>
        <end position="11"/>
    </location>
    <ligand>
        <name>ATP</name>
        <dbReference type="ChEBI" id="CHEBI:30616"/>
    </ligand>
</feature>
<dbReference type="CDD" id="cd02163">
    <property type="entry name" value="PPAT"/>
    <property type="match status" value="1"/>
</dbReference>
<feature type="binding site" evidence="9">
    <location>
        <position position="99"/>
    </location>
    <ligand>
        <name>ATP</name>
        <dbReference type="ChEBI" id="CHEBI:30616"/>
    </ligand>
</feature>
<sequence>MKNKIIFPGTFDPITLGHLDIISRASFIFKHIILAIAENKNKKTMFSINERVSLAKQVTSNFDNIEVISYSQLITTFAKQHKTNILIRGIRSVSDFEYELQLANINKHLEPKIETLFLISSQNLSFISSSLIKNIIKYNGDISSFLPSIVLEAILKKTKI</sequence>
<evidence type="ECO:0000256" key="2">
    <source>
        <dbReference type="ARBA" id="ARBA00022679"/>
    </source>
</evidence>
<feature type="binding site" evidence="9">
    <location>
        <position position="42"/>
    </location>
    <ligand>
        <name>substrate</name>
    </ligand>
</feature>
<dbReference type="InterPro" id="IPR004821">
    <property type="entry name" value="Cyt_trans-like"/>
</dbReference>
<dbReference type="Proteomes" id="UP001497533">
    <property type="component" value="Chromosome"/>
</dbReference>
<evidence type="ECO:0000259" key="10">
    <source>
        <dbReference type="Pfam" id="PF01467"/>
    </source>
</evidence>
<comment type="function">
    <text evidence="9">Reversibly transfers an adenylyl group from ATP to 4'-phosphopantetheine, yielding dephospho-CoA (dPCoA) and pyrophosphate.</text>
</comment>
<feature type="binding site" evidence="9">
    <location>
        <begin position="89"/>
        <end position="91"/>
    </location>
    <ligand>
        <name>ATP</name>
        <dbReference type="ChEBI" id="CHEBI:30616"/>
    </ligand>
</feature>
<proteinExistence type="inferred from homology"/>
<evidence type="ECO:0000256" key="3">
    <source>
        <dbReference type="ARBA" id="ARBA00022695"/>
    </source>
</evidence>
<keyword evidence="5 9" id="KW-0067">ATP-binding</keyword>
<keyword evidence="6 9" id="KW-0460">Magnesium</keyword>
<accession>A0ABM9NNE0</accession>
<dbReference type="Pfam" id="PF01467">
    <property type="entry name" value="CTP_transf_like"/>
    <property type="match status" value="1"/>
</dbReference>
<evidence type="ECO:0000256" key="4">
    <source>
        <dbReference type="ARBA" id="ARBA00022741"/>
    </source>
</evidence>
<dbReference type="InterPro" id="IPR014729">
    <property type="entry name" value="Rossmann-like_a/b/a_fold"/>
</dbReference>
<comment type="subunit">
    <text evidence="9">Homohexamer.</text>
</comment>
<feature type="site" description="Transition state stabilizer" evidence="9">
    <location>
        <position position="18"/>
    </location>
</feature>
<feature type="binding site" evidence="9">
    <location>
        <position position="74"/>
    </location>
    <ligand>
        <name>substrate</name>
    </ligand>
</feature>
<keyword evidence="1 9" id="KW-0963">Cytoplasm</keyword>
<reference evidence="11" key="1">
    <citation type="submission" date="2024-04" db="EMBL/GenBank/DDBJ databases">
        <authorList>
            <person name="Manzano-Marin A."/>
            <person name="Manzano-Marin A."/>
            <person name="Alejandro Manzano Marin A."/>
        </authorList>
    </citation>
    <scope>NUCLEOTIDE SEQUENCE [LARGE SCALE GENOMIC DNA]</scope>
    <source>
        <strain evidence="11">TABTEA</strain>
    </source>
</reference>
<dbReference type="PANTHER" id="PTHR21342:SF1">
    <property type="entry name" value="PHOSPHOPANTETHEINE ADENYLYLTRANSFERASE"/>
    <property type="match status" value="1"/>
</dbReference>
<dbReference type="Gene3D" id="3.40.50.620">
    <property type="entry name" value="HUPs"/>
    <property type="match status" value="1"/>
</dbReference>
<dbReference type="RefSeq" id="WP_341765041.1">
    <property type="nucleotide sequence ID" value="NZ_OZ034688.1"/>
</dbReference>
<comment type="subcellular location">
    <subcellularLocation>
        <location evidence="9">Cytoplasm</location>
    </subcellularLocation>
</comment>
<dbReference type="NCBIfam" id="TIGR01510">
    <property type="entry name" value="coaD_prev_kdtB"/>
    <property type="match status" value="1"/>
</dbReference>
<dbReference type="NCBIfam" id="TIGR00125">
    <property type="entry name" value="cyt_tran_rel"/>
    <property type="match status" value="1"/>
</dbReference>
<evidence type="ECO:0000256" key="5">
    <source>
        <dbReference type="ARBA" id="ARBA00022840"/>
    </source>
</evidence>
<dbReference type="GO" id="GO:0004595">
    <property type="term" value="F:pantetheine-phosphate adenylyltransferase activity"/>
    <property type="evidence" value="ECO:0007669"/>
    <property type="project" value="UniProtKB-EC"/>
</dbReference>
<keyword evidence="4 9" id="KW-0547">Nucleotide-binding</keyword>
<feature type="binding site" evidence="9">
    <location>
        <position position="10"/>
    </location>
    <ligand>
        <name>substrate</name>
    </ligand>
</feature>
<evidence type="ECO:0000256" key="1">
    <source>
        <dbReference type="ARBA" id="ARBA00022490"/>
    </source>
</evidence>
<dbReference type="PANTHER" id="PTHR21342">
    <property type="entry name" value="PHOSPHOPANTETHEINE ADENYLYLTRANSFERASE"/>
    <property type="match status" value="1"/>
</dbReference>
<organism evidence="11 12">
    <name type="scientific">Candidatus Providencia siddallii</name>
    <dbReference type="NCBI Taxonomy" id="1715285"/>
    <lineage>
        <taxon>Bacteria</taxon>
        <taxon>Pseudomonadati</taxon>
        <taxon>Pseudomonadota</taxon>
        <taxon>Gammaproteobacteria</taxon>
        <taxon>Enterobacterales</taxon>
        <taxon>Morganellaceae</taxon>
        <taxon>Providencia</taxon>
    </lineage>
</organism>
<evidence type="ECO:0000313" key="11">
    <source>
        <dbReference type="EMBL" id="CAL1328982.1"/>
    </source>
</evidence>
<evidence type="ECO:0000256" key="6">
    <source>
        <dbReference type="ARBA" id="ARBA00022842"/>
    </source>
</evidence>
<evidence type="ECO:0000256" key="7">
    <source>
        <dbReference type="ARBA" id="ARBA00022993"/>
    </source>
</evidence>
<keyword evidence="2 9" id="KW-0808">Transferase</keyword>
<dbReference type="SUPFAM" id="SSF52374">
    <property type="entry name" value="Nucleotidylyl transferase"/>
    <property type="match status" value="1"/>
</dbReference>
<feature type="binding site" evidence="9">
    <location>
        <position position="18"/>
    </location>
    <ligand>
        <name>ATP</name>
        <dbReference type="ChEBI" id="CHEBI:30616"/>
    </ligand>
</feature>
<protein>
    <recommendedName>
        <fullName evidence="9">Phosphopantetheine adenylyltransferase</fullName>
        <ecNumber evidence="9">2.7.7.3</ecNumber>
    </recommendedName>
    <alternativeName>
        <fullName evidence="9">Dephospho-CoA pyrophosphorylase</fullName>
    </alternativeName>
    <alternativeName>
        <fullName evidence="9">Pantetheine-phosphate adenylyltransferase</fullName>
        <shortName evidence="9">PPAT</shortName>
    </alternativeName>
</protein>
<evidence type="ECO:0000313" key="12">
    <source>
        <dbReference type="Proteomes" id="UP001497533"/>
    </source>
</evidence>
<comment type="pathway">
    <text evidence="9">Cofactor biosynthesis; coenzyme A biosynthesis; CoA from (R)-pantothenate: step 4/5.</text>
</comment>
<dbReference type="EMBL" id="OZ034688">
    <property type="protein sequence ID" value="CAL1328982.1"/>
    <property type="molecule type" value="Genomic_DNA"/>
</dbReference>
<keyword evidence="12" id="KW-1185">Reference proteome</keyword>
<comment type="cofactor">
    <cofactor evidence="9">
        <name>Mg(2+)</name>
        <dbReference type="ChEBI" id="CHEBI:18420"/>
    </cofactor>
</comment>
<keyword evidence="7 9" id="KW-0173">Coenzyme A biosynthesis</keyword>
<evidence type="ECO:0000256" key="8">
    <source>
        <dbReference type="ARBA" id="ARBA00029346"/>
    </source>
</evidence>
<feature type="binding site" evidence="9">
    <location>
        <position position="88"/>
    </location>
    <ligand>
        <name>substrate</name>
    </ligand>
</feature>
<evidence type="ECO:0000256" key="9">
    <source>
        <dbReference type="HAMAP-Rule" id="MF_00151"/>
    </source>
</evidence>
<feature type="binding site" evidence="9">
    <location>
        <begin position="124"/>
        <end position="130"/>
    </location>
    <ligand>
        <name>ATP</name>
        <dbReference type="ChEBI" id="CHEBI:30616"/>
    </ligand>
</feature>
<comment type="similarity">
    <text evidence="9">Belongs to the bacterial CoaD family.</text>
</comment>
<dbReference type="PRINTS" id="PR01020">
    <property type="entry name" value="LPSBIOSNTHSS"/>
</dbReference>
<dbReference type="InterPro" id="IPR001980">
    <property type="entry name" value="PPAT"/>
</dbReference>
<feature type="domain" description="Cytidyltransferase-like" evidence="10">
    <location>
        <begin position="6"/>
        <end position="134"/>
    </location>
</feature>
<gene>
    <name evidence="9 11" type="primary">coaD</name>
    <name evidence="11" type="ORF">PRHACTZTBTEA_042</name>
</gene>
<keyword evidence="3 9" id="KW-0548">Nucleotidyltransferase</keyword>
<dbReference type="HAMAP" id="MF_00151">
    <property type="entry name" value="PPAT_bact"/>
    <property type="match status" value="1"/>
</dbReference>
<name>A0ABM9NNE0_9GAMM</name>
<comment type="catalytic activity">
    <reaction evidence="8 9">
        <text>(R)-4'-phosphopantetheine + ATP + H(+) = 3'-dephospho-CoA + diphosphate</text>
        <dbReference type="Rhea" id="RHEA:19801"/>
        <dbReference type="ChEBI" id="CHEBI:15378"/>
        <dbReference type="ChEBI" id="CHEBI:30616"/>
        <dbReference type="ChEBI" id="CHEBI:33019"/>
        <dbReference type="ChEBI" id="CHEBI:57328"/>
        <dbReference type="ChEBI" id="CHEBI:61723"/>
        <dbReference type="EC" id="2.7.7.3"/>
    </reaction>
</comment>